<keyword evidence="2" id="KW-1185">Reference proteome</keyword>
<organism evidence="1 2">
    <name type="scientific">Pristionchus mayeri</name>
    <dbReference type="NCBI Taxonomy" id="1317129"/>
    <lineage>
        <taxon>Eukaryota</taxon>
        <taxon>Metazoa</taxon>
        <taxon>Ecdysozoa</taxon>
        <taxon>Nematoda</taxon>
        <taxon>Chromadorea</taxon>
        <taxon>Rhabditida</taxon>
        <taxon>Rhabditina</taxon>
        <taxon>Diplogasteromorpha</taxon>
        <taxon>Diplogasteroidea</taxon>
        <taxon>Neodiplogasteridae</taxon>
        <taxon>Pristionchus</taxon>
    </lineage>
</organism>
<evidence type="ECO:0000313" key="1">
    <source>
        <dbReference type="EMBL" id="GMR61758.1"/>
    </source>
</evidence>
<proteinExistence type="predicted"/>
<evidence type="ECO:0000313" key="2">
    <source>
        <dbReference type="Proteomes" id="UP001328107"/>
    </source>
</evidence>
<accession>A0AAN5DDX2</accession>
<sequence length="87" mass="9417">LDGHVLQLVVAHSEDPVLLVELVHSLGGSVHQFDYGIACEAPLSSSSATAELDWSLILRSNGLDRRLGLEGNGCLLGRRNQLRLLED</sequence>
<reference evidence="2" key="1">
    <citation type="submission" date="2022-10" db="EMBL/GenBank/DDBJ databases">
        <title>Genome assembly of Pristionchus species.</title>
        <authorList>
            <person name="Yoshida K."/>
            <person name="Sommer R.J."/>
        </authorList>
    </citation>
    <scope>NUCLEOTIDE SEQUENCE [LARGE SCALE GENOMIC DNA]</scope>
    <source>
        <strain evidence="2">RS5460</strain>
    </source>
</reference>
<feature type="non-terminal residue" evidence="1">
    <location>
        <position position="1"/>
    </location>
</feature>
<dbReference type="Proteomes" id="UP001328107">
    <property type="component" value="Unassembled WGS sequence"/>
</dbReference>
<gene>
    <name evidence="1" type="ORF">PMAYCL1PPCAC_31953</name>
</gene>
<protein>
    <submittedName>
        <fullName evidence="1">Uncharacterized protein</fullName>
    </submittedName>
</protein>
<dbReference type="EMBL" id="BTRK01000006">
    <property type="protein sequence ID" value="GMR61758.1"/>
    <property type="molecule type" value="Genomic_DNA"/>
</dbReference>
<name>A0AAN5DDX2_9BILA</name>
<feature type="non-terminal residue" evidence="1">
    <location>
        <position position="87"/>
    </location>
</feature>
<comment type="caution">
    <text evidence="1">The sequence shown here is derived from an EMBL/GenBank/DDBJ whole genome shotgun (WGS) entry which is preliminary data.</text>
</comment>
<dbReference type="AlphaFoldDB" id="A0AAN5DDX2"/>